<comment type="pathway">
    <text evidence="3">Secondary metabolite biosynthesis.</text>
</comment>
<evidence type="ECO:0000259" key="10">
    <source>
        <dbReference type="SMART" id="SM00829"/>
    </source>
</evidence>
<accession>A0A0A2VK67</accession>
<keyword evidence="7" id="KW-0560">Oxidoreductase</keyword>
<dbReference type="AlphaFoldDB" id="A0A0A2VK67"/>
<evidence type="ECO:0000256" key="2">
    <source>
        <dbReference type="ARBA" id="ARBA00004921"/>
    </source>
</evidence>
<dbReference type="Proteomes" id="UP000030106">
    <property type="component" value="Unassembled WGS sequence"/>
</dbReference>
<organism evidence="11 12">
    <name type="scientific">Beauveria bassiana D1-5</name>
    <dbReference type="NCBI Taxonomy" id="1245745"/>
    <lineage>
        <taxon>Eukaryota</taxon>
        <taxon>Fungi</taxon>
        <taxon>Dikarya</taxon>
        <taxon>Ascomycota</taxon>
        <taxon>Pezizomycotina</taxon>
        <taxon>Sordariomycetes</taxon>
        <taxon>Hypocreomycetidae</taxon>
        <taxon>Hypocreales</taxon>
        <taxon>Cordycipitaceae</taxon>
        <taxon>Beauveria</taxon>
    </lineage>
</organism>
<dbReference type="InterPro" id="IPR013149">
    <property type="entry name" value="ADH-like_C"/>
</dbReference>
<evidence type="ECO:0000256" key="9">
    <source>
        <dbReference type="RuleBase" id="RU361277"/>
    </source>
</evidence>
<evidence type="ECO:0000313" key="12">
    <source>
        <dbReference type="Proteomes" id="UP000030106"/>
    </source>
</evidence>
<comment type="caution">
    <text evidence="11">The sequence shown here is derived from an EMBL/GenBank/DDBJ whole genome shotgun (WGS) entry which is preliminary data.</text>
</comment>
<reference evidence="11 12" key="1">
    <citation type="submission" date="2012-10" db="EMBL/GenBank/DDBJ databases">
        <title>Genome sequencing and analysis of entomopathogenic fungi Beauveria bassiana D1-5.</title>
        <authorList>
            <person name="Li Q."/>
            <person name="Wang L."/>
            <person name="Zhang Z."/>
            <person name="Wang Q."/>
            <person name="Ren J."/>
            <person name="Wang M."/>
            <person name="Xu W."/>
            <person name="Wang J."/>
            <person name="Lu Y."/>
            <person name="Du Q."/>
            <person name="Sun Z."/>
        </authorList>
    </citation>
    <scope>NUCLEOTIDE SEQUENCE [LARGE SCALE GENOMIC DNA]</scope>
    <source>
        <strain evidence="11 12">D1-5</strain>
    </source>
</reference>
<comment type="cofactor">
    <cofactor evidence="1 9">
        <name>Zn(2+)</name>
        <dbReference type="ChEBI" id="CHEBI:29105"/>
    </cofactor>
</comment>
<dbReference type="SUPFAM" id="SSF50129">
    <property type="entry name" value="GroES-like"/>
    <property type="match status" value="1"/>
</dbReference>
<gene>
    <name evidence="11" type="ORF">BBAD15_g7998</name>
</gene>
<dbReference type="GO" id="GO:0006062">
    <property type="term" value="P:sorbitol catabolic process"/>
    <property type="evidence" value="ECO:0007669"/>
    <property type="project" value="TreeGrafter"/>
</dbReference>
<comment type="pathway">
    <text evidence="2">Carbohydrate degradation.</text>
</comment>
<dbReference type="InterPro" id="IPR011032">
    <property type="entry name" value="GroES-like_sf"/>
</dbReference>
<evidence type="ECO:0000256" key="4">
    <source>
        <dbReference type="ARBA" id="ARBA00008072"/>
    </source>
</evidence>
<dbReference type="InterPro" id="IPR020843">
    <property type="entry name" value="ER"/>
</dbReference>
<dbReference type="InterPro" id="IPR002328">
    <property type="entry name" value="ADH_Zn_CS"/>
</dbReference>
<dbReference type="PANTHER" id="PTHR43161:SF25">
    <property type="entry name" value="ALCOHOL DEHYDROGENASE, PUTATIVE (AFU_ORTHOLOGUE AFUA_1G14390)-RELATED"/>
    <property type="match status" value="1"/>
</dbReference>
<dbReference type="Pfam" id="PF00107">
    <property type="entry name" value="ADH_zinc_N"/>
    <property type="match status" value="1"/>
</dbReference>
<dbReference type="GO" id="GO:0008270">
    <property type="term" value="F:zinc ion binding"/>
    <property type="evidence" value="ECO:0007669"/>
    <property type="project" value="InterPro"/>
</dbReference>
<dbReference type="PANTHER" id="PTHR43161">
    <property type="entry name" value="SORBITOL DEHYDROGENASE"/>
    <property type="match status" value="1"/>
</dbReference>
<evidence type="ECO:0000256" key="8">
    <source>
        <dbReference type="ARBA" id="ARBA00023027"/>
    </source>
</evidence>
<dbReference type="SUPFAM" id="SSF51735">
    <property type="entry name" value="NAD(P)-binding Rossmann-fold domains"/>
    <property type="match status" value="1"/>
</dbReference>
<comment type="similarity">
    <text evidence="4 9">Belongs to the zinc-containing alcohol dehydrogenase family.</text>
</comment>
<dbReference type="Pfam" id="PF08240">
    <property type="entry name" value="ADH_N"/>
    <property type="match status" value="1"/>
</dbReference>
<dbReference type="Gene3D" id="3.40.50.720">
    <property type="entry name" value="NAD(P)-binding Rossmann-like Domain"/>
    <property type="match status" value="1"/>
</dbReference>
<dbReference type="InterPro" id="IPR036291">
    <property type="entry name" value="NAD(P)-bd_dom_sf"/>
</dbReference>
<keyword evidence="6 9" id="KW-0862">Zinc</keyword>
<evidence type="ECO:0000256" key="3">
    <source>
        <dbReference type="ARBA" id="ARBA00005179"/>
    </source>
</evidence>
<evidence type="ECO:0000256" key="5">
    <source>
        <dbReference type="ARBA" id="ARBA00022723"/>
    </source>
</evidence>
<dbReference type="InterPro" id="IPR013154">
    <property type="entry name" value="ADH-like_N"/>
</dbReference>
<dbReference type="HOGENOM" id="CLU_026673_11_5_1"/>
<dbReference type="STRING" id="1245745.A0A0A2VK67"/>
<feature type="domain" description="Enoyl reductase (ER)" evidence="10">
    <location>
        <begin position="13"/>
        <end position="371"/>
    </location>
</feature>
<proteinExistence type="inferred from homology"/>
<evidence type="ECO:0000256" key="6">
    <source>
        <dbReference type="ARBA" id="ARBA00022833"/>
    </source>
</evidence>
<evidence type="ECO:0000256" key="7">
    <source>
        <dbReference type="ARBA" id="ARBA00023002"/>
    </source>
</evidence>
<dbReference type="SMART" id="SM00829">
    <property type="entry name" value="PKS_ER"/>
    <property type="match status" value="1"/>
</dbReference>
<dbReference type="GO" id="GO:0003939">
    <property type="term" value="F:L-iditol 2-dehydrogenase (NAD+) activity"/>
    <property type="evidence" value="ECO:0007669"/>
    <property type="project" value="TreeGrafter"/>
</dbReference>
<keyword evidence="5 9" id="KW-0479">Metal-binding</keyword>
<dbReference type="PROSITE" id="PS00059">
    <property type="entry name" value="ADH_ZINC"/>
    <property type="match status" value="1"/>
</dbReference>
<dbReference type="eggNOG" id="KOG0024">
    <property type="taxonomic scope" value="Eukaryota"/>
</dbReference>
<evidence type="ECO:0000256" key="1">
    <source>
        <dbReference type="ARBA" id="ARBA00001947"/>
    </source>
</evidence>
<sequence length="378" mass="40234">MSSQKVQASVLHGARDLRVEERDLPTPAADEVQIAVQATGLCGSDLHYFNHFRNGDILVREPLTLGHESSGTVVAAGSAVKDLVPGDRVALEVGLPCENCEYCTSGRYNICRGIKFRSSAKAFPHAQGTLQERVNHPARWCHKLPPALSLDLGAVLEPLSVAMHARDRANLPEGATVLVIGAGAVGLLAAAVSKAANAKTVVIADIQKDRIDFAVQHGFADASVLVPMERPQTIEDKLAYAQKVADMVKTTTINGEAVGEVSAVYECTGVETCVQASIYATKPGGKVMIIGMGTPILTLPMSAAALREVDLLGVFRYANTYARAIELVVNRPAAMPDLSPLVTHHFKGISNIPKAFAMAGQVKDEQGKLVLKVVVDME</sequence>
<dbReference type="InterPro" id="IPR045306">
    <property type="entry name" value="SDH-like"/>
</dbReference>
<dbReference type="EMBL" id="ANFO01000780">
    <property type="protein sequence ID" value="KGQ06682.1"/>
    <property type="molecule type" value="Genomic_DNA"/>
</dbReference>
<protein>
    <submittedName>
        <fullName evidence="11">Sorbitol dehydrogenase</fullName>
    </submittedName>
</protein>
<dbReference type="Gene3D" id="3.90.180.10">
    <property type="entry name" value="Medium-chain alcohol dehydrogenases, catalytic domain"/>
    <property type="match status" value="1"/>
</dbReference>
<dbReference type="CDD" id="cd05285">
    <property type="entry name" value="sorbitol_DH"/>
    <property type="match status" value="1"/>
</dbReference>
<name>A0A0A2VK67_BEABA</name>
<dbReference type="OrthoDB" id="5363962at2759"/>
<evidence type="ECO:0000313" key="11">
    <source>
        <dbReference type="EMBL" id="KGQ06682.1"/>
    </source>
</evidence>
<keyword evidence="8" id="KW-0520">NAD</keyword>